<evidence type="ECO:0000256" key="1">
    <source>
        <dbReference type="ARBA" id="ARBA00004477"/>
    </source>
</evidence>
<dbReference type="GO" id="GO:0033185">
    <property type="term" value="C:dolichol-phosphate-mannose synthase complex"/>
    <property type="evidence" value="ECO:0007669"/>
    <property type="project" value="TreeGrafter"/>
</dbReference>
<dbReference type="GO" id="GO:0005789">
    <property type="term" value="C:endoplasmic reticulum membrane"/>
    <property type="evidence" value="ECO:0007669"/>
    <property type="project" value="UniProtKB-SubCell"/>
</dbReference>
<evidence type="ECO:0000256" key="3">
    <source>
        <dbReference type="ARBA" id="ARBA00022692"/>
    </source>
</evidence>
<comment type="similarity">
    <text evidence="2 7">Belongs to the DPM2 family.</text>
</comment>
<accession>A0A1J8QMD0</accession>
<dbReference type="PANTHER" id="PTHR15039:SF11">
    <property type="entry name" value="DOLICHOL PHOSPHATE-MANNOSE BIOSYNTHESIS REGULATORY PROTEIN"/>
    <property type="match status" value="1"/>
</dbReference>
<keyword evidence="3 7" id="KW-0812">Transmembrane</keyword>
<keyword evidence="6 7" id="KW-0472">Membrane</keyword>
<comment type="caution">
    <text evidence="8">The sequence shown here is derived from an EMBL/GenBank/DDBJ whole genome shotgun (WGS) entry which is preliminary data.</text>
</comment>
<evidence type="ECO:0000256" key="5">
    <source>
        <dbReference type="ARBA" id="ARBA00022989"/>
    </source>
</evidence>
<organism evidence="8 9">
    <name type="scientific">Rhizopogon vesiculosus</name>
    <dbReference type="NCBI Taxonomy" id="180088"/>
    <lineage>
        <taxon>Eukaryota</taxon>
        <taxon>Fungi</taxon>
        <taxon>Dikarya</taxon>
        <taxon>Basidiomycota</taxon>
        <taxon>Agaricomycotina</taxon>
        <taxon>Agaricomycetes</taxon>
        <taxon>Agaricomycetidae</taxon>
        <taxon>Boletales</taxon>
        <taxon>Suillineae</taxon>
        <taxon>Rhizopogonaceae</taxon>
        <taxon>Rhizopogon</taxon>
    </lineage>
</organism>
<dbReference type="PANTHER" id="PTHR15039">
    <property type="entry name" value="DOLICHOL PHOSPHATE-MANNOSE BIOSYNTHESIS REGULATORY PROTEIN"/>
    <property type="match status" value="1"/>
</dbReference>
<dbReference type="GO" id="GO:0006506">
    <property type="term" value="P:GPI anchor biosynthetic process"/>
    <property type="evidence" value="ECO:0007669"/>
    <property type="project" value="TreeGrafter"/>
</dbReference>
<comment type="subunit">
    <text evidence="7">Component of the dolichol-phosphate mannose (DPM) synthase complex.</text>
</comment>
<dbReference type="Proteomes" id="UP000183567">
    <property type="component" value="Unassembled WGS sequence"/>
</dbReference>
<evidence type="ECO:0000313" key="8">
    <source>
        <dbReference type="EMBL" id="OJA10562.1"/>
    </source>
</evidence>
<evidence type="ECO:0000256" key="2">
    <source>
        <dbReference type="ARBA" id="ARBA00005478"/>
    </source>
</evidence>
<dbReference type="AlphaFoldDB" id="A0A1J8QMD0"/>
<keyword evidence="4 7" id="KW-0256">Endoplasmic reticulum</keyword>
<dbReference type="STRING" id="180088.A0A1J8QMD0"/>
<dbReference type="InterPro" id="IPR009914">
    <property type="entry name" value="DPM2"/>
</dbReference>
<comment type="subcellular location">
    <subcellularLocation>
        <location evidence="1 7">Endoplasmic reticulum membrane</location>
        <topology evidence="1 7">Multi-pass membrane protein</topology>
    </subcellularLocation>
</comment>
<feature type="transmembrane region" description="Helical" evidence="7">
    <location>
        <begin position="64"/>
        <end position="86"/>
    </location>
</feature>
<evidence type="ECO:0000313" key="9">
    <source>
        <dbReference type="Proteomes" id="UP000183567"/>
    </source>
</evidence>
<dbReference type="GO" id="GO:0180047">
    <property type="term" value="P:dolichol phosphate mannose biosynthetic process"/>
    <property type="evidence" value="ECO:0007669"/>
    <property type="project" value="InterPro"/>
</dbReference>
<feature type="transmembrane region" description="Helical" evidence="7">
    <location>
        <begin position="106"/>
        <end position="126"/>
    </location>
</feature>
<proteinExistence type="inferred from homology"/>
<dbReference type="EMBL" id="LVVM01005438">
    <property type="protein sequence ID" value="OJA10562.1"/>
    <property type="molecule type" value="Genomic_DNA"/>
</dbReference>
<dbReference type="UniPathway" id="UPA00378"/>
<gene>
    <name evidence="8" type="ORF">AZE42_03138</name>
</gene>
<name>A0A1J8QMD0_9AGAM</name>
<dbReference type="Pfam" id="PF07297">
    <property type="entry name" value="DPM2"/>
    <property type="match status" value="1"/>
</dbReference>
<evidence type="ECO:0000256" key="6">
    <source>
        <dbReference type="ARBA" id="ARBA00023136"/>
    </source>
</evidence>
<sequence>MSDMMMILSRATHSCGPNSSSPPTNQLWTRLLYSLHATSEFAFNFQVALTNVAMGVTDKVLGGVMLLAAAFVFTYYTTWAILLPFFDASSPIHNYFPAREWAVRLPAFLLVVGLTGIGFFVGFTIMKENRKKAQKAKLRAA</sequence>
<keyword evidence="5 7" id="KW-1133">Transmembrane helix</keyword>
<keyword evidence="9" id="KW-1185">Reference proteome</keyword>
<dbReference type="OrthoDB" id="311279at2759"/>
<protein>
    <recommendedName>
        <fullName evidence="7">Dolichol phosphate-mannose biosynthesis regulatory protein</fullName>
    </recommendedName>
</protein>
<evidence type="ECO:0000256" key="7">
    <source>
        <dbReference type="RuleBase" id="RU365084"/>
    </source>
</evidence>
<comment type="pathway">
    <text evidence="7">Protein modification; protein glycosylation.</text>
</comment>
<reference evidence="8 9" key="1">
    <citation type="submission" date="2016-03" db="EMBL/GenBank/DDBJ databases">
        <title>Comparative genomics of the ectomycorrhizal sister species Rhizopogon vinicolor and Rhizopogon vesiculosus (Basidiomycota: Boletales) reveals a divergence of the mating type B locus.</title>
        <authorList>
            <person name="Mujic A.B."/>
            <person name="Kuo A."/>
            <person name="Tritt A."/>
            <person name="Lipzen A."/>
            <person name="Chen C."/>
            <person name="Johnson J."/>
            <person name="Sharma A."/>
            <person name="Barry K."/>
            <person name="Grigoriev I.V."/>
            <person name="Spatafora J.W."/>
        </authorList>
    </citation>
    <scope>NUCLEOTIDE SEQUENCE [LARGE SCALE GENOMIC DNA]</scope>
    <source>
        <strain evidence="8 9">AM-OR11-056</strain>
    </source>
</reference>
<evidence type="ECO:0000256" key="4">
    <source>
        <dbReference type="ARBA" id="ARBA00022824"/>
    </source>
</evidence>
<dbReference type="GO" id="GO:0030234">
    <property type="term" value="F:enzyme regulator activity"/>
    <property type="evidence" value="ECO:0007669"/>
    <property type="project" value="UniProtKB-UniRule"/>
</dbReference>
<comment type="function">
    <text evidence="7">Regulatory subunit of the dolichol-phosphate mannose (DPM) synthase complex; essential for the ER localization.</text>
</comment>